<proteinExistence type="predicted"/>
<protein>
    <submittedName>
        <fullName evidence="2">Uncharacterized protein</fullName>
    </submittedName>
</protein>
<dbReference type="EMBL" id="BTSX01000003">
    <property type="protein sequence ID" value="GMS87655.1"/>
    <property type="molecule type" value="Genomic_DNA"/>
</dbReference>
<dbReference type="AlphaFoldDB" id="A0AAV5SY14"/>
<comment type="caution">
    <text evidence="2">The sequence shown here is derived from an EMBL/GenBank/DDBJ whole genome shotgun (WGS) entry which is preliminary data.</text>
</comment>
<organism evidence="2 3">
    <name type="scientific">Pristionchus entomophagus</name>
    <dbReference type="NCBI Taxonomy" id="358040"/>
    <lineage>
        <taxon>Eukaryota</taxon>
        <taxon>Metazoa</taxon>
        <taxon>Ecdysozoa</taxon>
        <taxon>Nematoda</taxon>
        <taxon>Chromadorea</taxon>
        <taxon>Rhabditida</taxon>
        <taxon>Rhabditina</taxon>
        <taxon>Diplogasteromorpha</taxon>
        <taxon>Diplogasteroidea</taxon>
        <taxon>Neodiplogasteridae</taxon>
        <taxon>Pristionchus</taxon>
    </lineage>
</organism>
<name>A0AAV5SY14_9BILA</name>
<evidence type="ECO:0000313" key="3">
    <source>
        <dbReference type="Proteomes" id="UP001432027"/>
    </source>
</evidence>
<keyword evidence="3" id="KW-1185">Reference proteome</keyword>
<feature type="non-terminal residue" evidence="2">
    <location>
        <position position="1"/>
    </location>
</feature>
<feature type="compositionally biased region" description="Basic and acidic residues" evidence="1">
    <location>
        <begin position="25"/>
        <end position="39"/>
    </location>
</feature>
<evidence type="ECO:0000313" key="2">
    <source>
        <dbReference type="EMBL" id="GMS87655.1"/>
    </source>
</evidence>
<gene>
    <name evidence="2" type="ORF">PENTCL1PPCAC_9830</name>
</gene>
<dbReference type="Proteomes" id="UP001432027">
    <property type="component" value="Unassembled WGS sequence"/>
</dbReference>
<evidence type="ECO:0000256" key="1">
    <source>
        <dbReference type="SAM" id="MobiDB-lite"/>
    </source>
</evidence>
<sequence length="115" mass="12669">NVQVFSSLTESRFACFICSHSLSLKDDGRGITSTDDRNSADGNTVDGSRDMPDSIRSETVRFTGPNAVIIPLPLLLEQADEASKSFMEKLGCLVTEPRRAHEFAITAFRRTSKDD</sequence>
<accession>A0AAV5SY14</accession>
<feature type="region of interest" description="Disordered" evidence="1">
    <location>
        <begin position="25"/>
        <end position="53"/>
    </location>
</feature>
<reference evidence="2" key="1">
    <citation type="submission" date="2023-10" db="EMBL/GenBank/DDBJ databases">
        <title>Genome assembly of Pristionchus species.</title>
        <authorList>
            <person name="Yoshida K."/>
            <person name="Sommer R.J."/>
        </authorList>
    </citation>
    <scope>NUCLEOTIDE SEQUENCE</scope>
    <source>
        <strain evidence="2">RS0144</strain>
    </source>
</reference>
<feature type="non-terminal residue" evidence="2">
    <location>
        <position position="115"/>
    </location>
</feature>